<evidence type="ECO:0000313" key="5">
    <source>
        <dbReference type="EMBL" id="KAJ1684428.1"/>
    </source>
</evidence>
<organism evidence="5 6">
    <name type="scientific">Rhynchospora breviuscula</name>
    <dbReference type="NCBI Taxonomy" id="2022672"/>
    <lineage>
        <taxon>Eukaryota</taxon>
        <taxon>Viridiplantae</taxon>
        <taxon>Streptophyta</taxon>
        <taxon>Embryophyta</taxon>
        <taxon>Tracheophyta</taxon>
        <taxon>Spermatophyta</taxon>
        <taxon>Magnoliopsida</taxon>
        <taxon>Liliopsida</taxon>
        <taxon>Poales</taxon>
        <taxon>Cyperaceae</taxon>
        <taxon>Cyperoideae</taxon>
        <taxon>Rhynchosporeae</taxon>
        <taxon>Rhynchospora</taxon>
    </lineage>
</organism>
<evidence type="ECO:0008006" key="7">
    <source>
        <dbReference type="Google" id="ProtNLM"/>
    </source>
</evidence>
<feature type="domain" description="EngC GTPase" evidence="3">
    <location>
        <begin position="59"/>
        <end position="202"/>
    </location>
</feature>
<dbReference type="AlphaFoldDB" id="A0A9P9Z8U5"/>
<sequence length="271" mass="28137">MKSRPLGRKGVVVGDAVRIVGDVSGEEGTLARIVEVEERRTVLRRTADDTDPVERVVVANADQLVVVVALADPEPRLGLVDRALVAAYDAGMEPLLCLTKSDLADPADLLAVYAPLGVPYVVTRRGADPGPVRDRLAGRTSVLLGHSGVGKSTLVNALVPAAMRETGSVNAVTGRGRHTSVSALMLALPGDPGWIVDTPGIRSFGLAHVDPDDLIDAFPDLAALTAGCSRGCTHAASEPECGLDAGVAEGTVTAERVAAYRRLLASREAAT</sequence>
<dbReference type="PROSITE" id="PS51721">
    <property type="entry name" value="G_CP"/>
    <property type="match status" value="1"/>
</dbReference>
<dbReference type="EMBL" id="JAMQYH010000029">
    <property type="protein sequence ID" value="KAJ1684428.1"/>
    <property type="molecule type" value="Genomic_DNA"/>
</dbReference>
<dbReference type="GO" id="GO:0005525">
    <property type="term" value="F:GTP binding"/>
    <property type="evidence" value="ECO:0007669"/>
    <property type="project" value="UniProtKB-KW"/>
</dbReference>
<comment type="caution">
    <text evidence="5">The sequence shown here is derived from an EMBL/GenBank/DDBJ whole genome shotgun (WGS) entry which is preliminary data.</text>
</comment>
<dbReference type="NCBIfam" id="TIGR00157">
    <property type="entry name" value="ribosome small subunit-dependent GTPase A"/>
    <property type="match status" value="1"/>
</dbReference>
<keyword evidence="1" id="KW-0547">Nucleotide-binding</keyword>
<dbReference type="HAMAP" id="MF_01820">
    <property type="entry name" value="GTPase_RsgA"/>
    <property type="match status" value="1"/>
</dbReference>
<dbReference type="GO" id="GO:0003924">
    <property type="term" value="F:GTPase activity"/>
    <property type="evidence" value="ECO:0007669"/>
    <property type="project" value="InterPro"/>
</dbReference>
<dbReference type="Proteomes" id="UP001151287">
    <property type="component" value="Unassembled WGS sequence"/>
</dbReference>
<dbReference type="PANTHER" id="PTHR32120">
    <property type="entry name" value="SMALL RIBOSOMAL SUBUNIT BIOGENESIS GTPASE RSGA"/>
    <property type="match status" value="1"/>
</dbReference>
<dbReference type="CDD" id="cd01854">
    <property type="entry name" value="YjeQ_EngC"/>
    <property type="match status" value="1"/>
</dbReference>
<dbReference type="SUPFAM" id="SSF52540">
    <property type="entry name" value="P-loop containing nucleoside triphosphate hydrolases"/>
    <property type="match status" value="1"/>
</dbReference>
<dbReference type="InterPro" id="IPR027417">
    <property type="entry name" value="P-loop_NTPase"/>
</dbReference>
<keyword evidence="6" id="KW-1185">Reference proteome</keyword>
<feature type="domain" description="CP-type G" evidence="4">
    <location>
        <begin position="50"/>
        <end position="204"/>
    </location>
</feature>
<protein>
    <recommendedName>
        <fullName evidence="7">Small ribosomal subunit biogenesis GTPase RsgA</fullName>
    </recommendedName>
</protein>
<dbReference type="Gene3D" id="3.40.50.300">
    <property type="entry name" value="P-loop containing nucleotide triphosphate hydrolases"/>
    <property type="match status" value="1"/>
</dbReference>
<dbReference type="Pfam" id="PF03193">
    <property type="entry name" value="RsgA_GTPase"/>
    <property type="match status" value="1"/>
</dbReference>
<evidence type="ECO:0000313" key="6">
    <source>
        <dbReference type="Proteomes" id="UP001151287"/>
    </source>
</evidence>
<gene>
    <name evidence="5" type="ORF">LUZ63_020183</name>
</gene>
<evidence type="ECO:0000259" key="3">
    <source>
        <dbReference type="PROSITE" id="PS50936"/>
    </source>
</evidence>
<dbReference type="PANTHER" id="PTHR32120:SF11">
    <property type="entry name" value="SMALL RIBOSOMAL SUBUNIT BIOGENESIS GTPASE RSGA 1, MITOCHONDRIAL-RELATED"/>
    <property type="match status" value="1"/>
</dbReference>
<evidence type="ECO:0000259" key="4">
    <source>
        <dbReference type="PROSITE" id="PS51721"/>
    </source>
</evidence>
<keyword evidence="2" id="KW-0342">GTP-binding</keyword>
<evidence type="ECO:0000256" key="1">
    <source>
        <dbReference type="ARBA" id="ARBA00022741"/>
    </source>
</evidence>
<dbReference type="InterPro" id="IPR030378">
    <property type="entry name" value="G_CP_dom"/>
</dbReference>
<accession>A0A9P9Z8U5</accession>
<dbReference type="InterPro" id="IPR010914">
    <property type="entry name" value="RsgA_GTPase_dom"/>
</dbReference>
<name>A0A9P9Z8U5_9POAL</name>
<proteinExistence type="inferred from homology"/>
<dbReference type="Gene3D" id="1.10.40.50">
    <property type="entry name" value="Probable gtpase engc, domain 3"/>
    <property type="match status" value="1"/>
</dbReference>
<dbReference type="OrthoDB" id="442158at2759"/>
<evidence type="ECO:0000256" key="2">
    <source>
        <dbReference type="ARBA" id="ARBA00023134"/>
    </source>
</evidence>
<dbReference type="InterPro" id="IPR004881">
    <property type="entry name" value="Ribosome_biogen_GTPase_RsgA"/>
</dbReference>
<dbReference type="PROSITE" id="PS50936">
    <property type="entry name" value="ENGC_GTPASE"/>
    <property type="match status" value="1"/>
</dbReference>
<reference evidence="5" key="1">
    <citation type="journal article" date="2022" name="Cell">
        <title>Repeat-based holocentromeres influence genome architecture and karyotype evolution.</title>
        <authorList>
            <person name="Hofstatter P.G."/>
            <person name="Thangavel G."/>
            <person name="Lux T."/>
            <person name="Neumann P."/>
            <person name="Vondrak T."/>
            <person name="Novak P."/>
            <person name="Zhang M."/>
            <person name="Costa L."/>
            <person name="Castellani M."/>
            <person name="Scott A."/>
            <person name="Toegelov H."/>
            <person name="Fuchs J."/>
            <person name="Mata-Sucre Y."/>
            <person name="Dias Y."/>
            <person name="Vanzela A.L.L."/>
            <person name="Huettel B."/>
            <person name="Almeida C.C.S."/>
            <person name="Simkova H."/>
            <person name="Souza G."/>
            <person name="Pedrosa-Harand A."/>
            <person name="Macas J."/>
            <person name="Mayer K.F.X."/>
            <person name="Houben A."/>
            <person name="Marques A."/>
        </authorList>
    </citation>
    <scope>NUCLEOTIDE SEQUENCE</scope>
    <source>
        <strain evidence="5">RhyBre1mFocal</strain>
    </source>
</reference>